<gene>
    <name evidence="1" type="ORF">FTOL_13892</name>
</gene>
<evidence type="ECO:0000313" key="1">
    <source>
        <dbReference type="EMBL" id="SPJ93286.1"/>
    </source>
</evidence>
<dbReference type="AlphaFoldDB" id="A0AAE8SQA3"/>
<dbReference type="Proteomes" id="UP001187734">
    <property type="component" value="Unassembled WGS sequence"/>
</dbReference>
<organism evidence="1 2">
    <name type="scientific">Fusarium torulosum</name>
    <dbReference type="NCBI Taxonomy" id="33205"/>
    <lineage>
        <taxon>Eukaryota</taxon>
        <taxon>Fungi</taxon>
        <taxon>Dikarya</taxon>
        <taxon>Ascomycota</taxon>
        <taxon>Pezizomycotina</taxon>
        <taxon>Sordariomycetes</taxon>
        <taxon>Hypocreomycetidae</taxon>
        <taxon>Hypocreales</taxon>
        <taxon>Nectriaceae</taxon>
        <taxon>Fusarium</taxon>
    </lineage>
</organism>
<name>A0AAE8SQA3_9HYPO</name>
<dbReference type="EMBL" id="ONZP01001164">
    <property type="protein sequence ID" value="SPJ93286.1"/>
    <property type="molecule type" value="Genomic_DNA"/>
</dbReference>
<protein>
    <submittedName>
        <fullName evidence="1">Uncharacterized protein</fullName>
    </submittedName>
</protein>
<reference evidence="1" key="1">
    <citation type="submission" date="2018-03" db="EMBL/GenBank/DDBJ databases">
        <authorList>
            <person name="Guldener U."/>
        </authorList>
    </citation>
    <scope>NUCLEOTIDE SEQUENCE</scope>
</reference>
<proteinExistence type="predicted"/>
<accession>A0AAE8SQA3</accession>
<sequence>MSEGPLVWCSDTSVSGRFLGISPTHDVTSPAGEQKVFAGVQVDLALKS</sequence>
<comment type="caution">
    <text evidence="1">The sequence shown here is derived from an EMBL/GenBank/DDBJ whole genome shotgun (WGS) entry which is preliminary data.</text>
</comment>
<evidence type="ECO:0000313" key="2">
    <source>
        <dbReference type="Proteomes" id="UP001187734"/>
    </source>
</evidence>
<keyword evidence="2" id="KW-1185">Reference proteome</keyword>